<keyword evidence="2" id="KW-0812">Transmembrane</keyword>
<evidence type="ECO:0000313" key="3">
    <source>
        <dbReference type="EMBL" id="MFC5453837.1"/>
    </source>
</evidence>
<protein>
    <submittedName>
        <fullName evidence="3">Uncharacterized protein</fullName>
    </submittedName>
</protein>
<keyword evidence="2" id="KW-1133">Transmembrane helix</keyword>
<organism evidence="3 4">
    <name type="scientific">Prosthecobacter fluviatilis</name>
    <dbReference type="NCBI Taxonomy" id="445931"/>
    <lineage>
        <taxon>Bacteria</taxon>
        <taxon>Pseudomonadati</taxon>
        <taxon>Verrucomicrobiota</taxon>
        <taxon>Verrucomicrobiia</taxon>
        <taxon>Verrucomicrobiales</taxon>
        <taxon>Verrucomicrobiaceae</taxon>
        <taxon>Prosthecobacter</taxon>
    </lineage>
</organism>
<sequence length="403" mass="44091">MPATTLVCPHCEKTVEIQVSSVTRSRPCPECGQMVMLQMAEKTTKTKRRALLMTQNEPTGAAEPSAAAAADQEPQPLPGDAFDRMRMDPEIQQFRKRLLIGAGVVGFIVLVLVVWSLLPSEPKKEETLASKLAKAAETQQEDKPAAVLPPGTALMQPEEPTPQMVSPGNLVFRPPGSEELKTASAMSKVEGGDLAKLAAAEEVLGKFLATATWKERVLLVRDRLRVAPLMSTYYSKNPDGAISFDSIVEATELSPKFSQHVVVLEGGGRRVATVEHTPAGPRVDWESFVGAGEMAWSDFLEQRQAIPTLFRVYVSPAGHFENQFGDPSRLQCYSLRNISEPGAKVVYGYAEKGGPISKVLDYQLQLSEDATVPMMLNLKFPPDAPVDFQVWIHKIIQPGWVTP</sequence>
<keyword evidence="4" id="KW-1185">Reference proteome</keyword>
<feature type="transmembrane region" description="Helical" evidence="2">
    <location>
        <begin position="98"/>
        <end position="118"/>
    </location>
</feature>
<comment type="caution">
    <text evidence="3">The sequence shown here is derived from an EMBL/GenBank/DDBJ whole genome shotgun (WGS) entry which is preliminary data.</text>
</comment>
<keyword evidence="2" id="KW-0472">Membrane</keyword>
<dbReference type="EMBL" id="JBHSMQ010000001">
    <property type="protein sequence ID" value="MFC5453837.1"/>
    <property type="molecule type" value="Genomic_DNA"/>
</dbReference>
<gene>
    <name evidence="3" type="ORF">ACFQDI_03115</name>
</gene>
<feature type="compositionally biased region" description="Low complexity" evidence="1">
    <location>
        <begin position="61"/>
        <end position="70"/>
    </location>
</feature>
<evidence type="ECO:0000313" key="4">
    <source>
        <dbReference type="Proteomes" id="UP001596052"/>
    </source>
</evidence>
<evidence type="ECO:0000256" key="1">
    <source>
        <dbReference type="SAM" id="MobiDB-lite"/>
    </source>
</evidence>
<reference evidence="4" key="1">
    <citation type="journal article" date="2019" name="Int. J. Syst. Evol. Microbiol.">
        <title>The Global Catalogue of Microorganisms (GCM) 10K type strain sequencing project: providing services to taxonomists for standard genome sequencing and annotation.</title>
        <authorList>
            <consortium name="The Broad Institute Genomics Platform"/>
            <consortium name="The Broad Institute Genome Sequencing Center for Infectious Disease"/>
            <person name="Wu L."/>
            <person name="Ma J."/>
        </authorList>
    </citation>
    <scope>NUCLEOTIDE SEQUENCE [LARGE SCALE GENOMIC DNA]</scope>
    <source>
        <strain evidence="4">CGMCC 4.1469</strain>
    </source>
</reference>
<accession>A0ABW0KL82</accession>
<evidence type="ECO:0000256" key="2">
    <source>
        <dbReference type="SAM" id="Phobius"/>
    </source>
</evidence>
<proteinExistence type="predicted"/>
<name>A0ABW0KL82_9BACT</name>
<dbReference type="Proteomes" id="UP001596052">
    <property type="component" value="Unassembled WGS sequence"/>
</dbReference>
<feature type="region of interest" description="Disordered" evidence="1">
    <location>
        <begin position="58"/>
        <end position="79"/>
    </location>
</feature>
<dbReference type="RefSeq" id="WP_377163304.1">
    <property type="nucleotide sequence ID" value="NZ_JBHSMQ010000001.1"/>
</dbReference>